<accession>A0ABW0K521</accession>
<protein>
    <submittedName>
        <fullName evidence="2">Uncharacterized protein</fullName>
    </submittedName>
</protein>
<comment type="caution">
    <text evidence="2">The sequence shown here is derived from an EMBL/GenBank/DDBJ whole genome shotgun (WGS) entry which is preliminary data.</text>
</comment>
<keyword evidence="3" id="KW-1185">Reference proteome</keyword>
<gene>
    <name evidence="2" type="ORF">ACFPOG_07655</name>
</gene>
<evidence type="ECO:0000256" key="1">
    <source>
        <dbReference type="SAM" id="MobiDB-lite"/>
    </source>
</evidence>
<dbReference type="Proteomes" id="UP001596044">
    <property type="component" value="Unassembled WGS sequence"/>
</dbReference>
<evidence type="ECO:0000313" key="2">
    <source>
        <dbReference type="EMBL" id="MFC5448131.1"/>
    </source>
</evidence>
<dbReference type="RefSeq" id="WP_270881327.1">
    <property type="nucleotide sequence ID" value="NZ_JAQFVF010000048.1"/>
</dbReference>
<reference evidence="3" key="1">
    <citation type="journal article" date="2019" name="Int. J. Syst. Evol. Microbiol.">
        <title>The Global Catalogue of Microorganisms (GCM) 10K type strain sequencing project: providing services to taxonomists for standard genome sequencing and annotation.</title>
        <authorList>
            <consortium name="The Broad Institute Genomics Platform"/>
            <consortium name="The Broad Institute Genome Sequencing Center for Infectious Disease"/>
            <person name="Wu L."/>
            <person name="Ma J."/>
        </authorList>
    </citation>
    <scope>NUCLEOTIDE SEQUENCE [LARGE SCALE GENOMIC DNA]</scope>
    <source>
        <strain evidence="3">KACC 11904</strain>
    </source>
</reference>
<evidence type="ECO:0000313" key="3">
    <source>
        <dbReference type="Proteomes" id="UP001596044"/>
    </source>
</evidence>
<proteinExistence type="predicted"/>
<name>A0ABW0K521_9BACL</name>
<dbReference type="EMBL" id="JBHSMJ010000009">
    <property type="protein sequence ID" value="MFC5448131.1"/>
    <property type="molecule type" value="Genomic_DNA"/>
</dbReference>
<sequence length="42" mass="4733">MDKTLLERGKAQRRLLQLDKTGLERGRAAKAAPIGQNWTEPD</sequence>
<feature type="region of interest" description="Disordered" evidence="1">
    <location>
        <begin position="18"/>
        <end position="42"/>
    </location>
</feature>
<organism evidence="2 3">
    <name type="scientific">Paenibacillus aestuarii</name>
    <dbReference type="NCBI Taxonomy" id="516965"/>
    <lineage>
        <taxon>Bacteria</taxon>
        <taxon>Bacillati</taxon>
        <taxon>Bacillota</taxon>
        <taxon>Bacilli</taxon>
        <taxon>Bacillales</taxon>
        <taxon>Paenibacillaceae</taxon>
        <taxon>Paenibacillus</taxon>
    </lineage>
</organism>